<dbReference type="OrthoDB" id="5624469at2"/>
<dbReference type="Proteomes" id="UP000189462">
    <property type="component" value="Unassembled WGS sequence"/>
</dbReference>
<organism evidence="1 2">
    <name type="scientific">Thioalkalivibrio denitrificans</name>
    <dbReference type="NCBI Taxonomy" id="108003"/>
    <lineage>
        <taxon>Bacteria</taxon>
        <taxon>Pseudomonadati</taxon>
        <taxon>Pseudomonadota</taxon>
        <taxon>Gammaproteobacteria</taxon>
        <taxon>Chromatiales</taxon>
        <taxon>Ectothiorhodospiraceae</taxon>
        <taxon>Thioalkalivibrio</taxon>
    </lineage>
</organism>
<dbReference type="RefSeq" id="WP_077279117.1">
    <property type="nucleotide sequence ID" value="NZ_MVBK01000059.1"/>
</dbReference>
<dbReference type="EMBL" id="MVBK01000059">
    <property type="protein sequence ID" value="OOG23717.1"/>
    <property type="molecule type" value="Genomic_DNA"/>
</dbReference>
<accession>A0A1V3NF39</accession>
<gene>
    <name evidence="1" type="ORF">B1C78_10565</name>
</gene>
<proteinExistence type="predicted"/>
<keyword evidence="2" id="KW-1185">Reference proteome</keyword>
<name>A0A1V3NF39_9GAMM</name>
<sequence length="107" mass="12482">MELKVIIEDQLYTLNVPDEIIQGATDAFERMDREMDNGWQMGRDWVDQPGREDRVRIVGDKLLSALERDDHDLGRVMAAYILSRMPELDTLVLDTSGEIRNSELRYR</sequence>
<reference evidence="1 2" key="1">
    <citation type="submission" date="2017-02" db="EMBL/GenBank/DDBJ databases">
        <title>Genomic diversity within the haloalkaliphilic genus Thioalkalivibrio.</title>
        <authorList>
            <person name="Ahn A.-C."/>
            <person name="Meier-Kolthoff J."/>
            <person name="Overmars L."/>
            <person name="Richter M."/>
            <person name="Woyke T."/>
            <person name="Sorokin D.Y."/>
            <person name="Muyzer G."/>
        </authorList>
    </citation>
    <scope>NUCLEOTIDE SEQUENCE [LARGE SCALE GENOMIC DNA]</scope>
    <source>
        <strain evidence="1 2">ALJD</strain>
    </source>
</reference>
<evidence type="ECO:0000313" key="1">
    <source>
        <dbReference type="EMBL" id="OOG23717.1"/>
    </source>
</evidence>
<dbReference type="AlphaFoldDB" id="A0A1V3NF39"/>
<comment type="caution">
    <text evidence="1">The sequence shown here is derived from an EMBL/GenBank/DDBJ whole genome shotgun (WGS) entry which is preliminary data.</text>
</comment>
<evidence type="ECO:0000313" key="2">
    <source>
        <dbReference type="Proteomes" id="UP000189462"/>
    </source>
</evidence>
<protein>
    <submittedName>
        <fullName evidence="1">Uncharacterized protein</fullName>
    </submittedName>
</protein>